<sequence>MSFPRKKILGYSLFIAVFTITLLLLTSCLSAANNGTKGALPAASYTNAGQALIPTETEALSDMPEELPALKADKSEPEADPPVGNEPGAGPEQASNVGYTLFLPLAADTKPAMPTVTSDTYVPIVPPASKPDKSGKPSSKISIPVLNYHSVAIDPGNIVVIPPDKLDAQMAYLHDHGYTPLSLEAFIRLLEGDSSEKAPEKPVLLTFDDGYLDNYEQAMPILAKYGFRATLFVSPGMTEQDGYLTWEQIKKMQAGGWDIQPHGMSHPHLPKLSADEQAYEIVEAKKQIEERLGTKADVFCYPYGEHNKTTLKLLKHHGFRYAFTTEQGFATNEQSPYLLKRLFVNGEEDLNAFIAKLPKLK</sequence>
<gene>
    <name evidence="4" type="ORF">J2Z65_003940</name>
</gene>
<dbReference type="Pfam" id="PF01522">
    <property type="entry name" value="Polysacc_deac_1"/>
    <property type="match status" value="1"/>
</dbReference>
<evidence type="ECO:0000256" key="1">
    <source>
        <dbReference type="ARBA" id="ARBA00004613"/>
    </source>
</evidence>
<dbReference type="CDD" id="cd10918">
    <property type="entry name" value="CE4_NodB_like_5s_6s"/>
    <property type="match status" value="1"/>
</dbReference>
<dbReference type="PANTHER" id="PTHR34216">
    <property type="match status" value="1"/>
</dbReference>
<evidence type="ECO:0000256" key="2">
    <source>
        <dbReference type="ARBA" id="ARBA00022729"/>
    </source>
</evidence>
<comment type="subcellular location">
    <subcellularLocation>
        <location evidence="1">Secreted</location>
    </subcellularLocation>
</comment>
<dbReference type="Gene3D" id="3.20.20.370">
    <property type="entry name" value="Glycoside hydrolase/deacetylase"/>
    <property type="match status" value="1"/>
</dbReference>
<dbReference type="InterPro" id="IPR002509">
    <property type="entry name" value="NODB_dom"/>
</dbReference>
<dbReference type="Proteomes" id="UP001519344">
    <property type="component" value="Unassembled WGS sequence"/>
</dbReference>
<name>A0ABS4I1C2_9BACL</name>
<dbReference type="InterPro" id="IPR011330">
    <property type="entry name" value="Glyco_hydro/deAcase_b/a-brl"/>
</dbReference>
<dbReference type="InterPro" id="IPR051398">
    <property type="entry name" value="Polysacch_Deacetylase"/>
</dbReference>
<dbReference type="SUPFAM" id="SSF88713">
    <property type="entry name" value="Glycoside hydrolase/deacetylase"/>
    <property type="match status" value="1"/>
</dbReference>
<dbReference type="EMBL" id="JAGGKV010000010">
    <property type="protein sequence ID" value="MBP1964717.1"/>
    <property type="molecule type" value="Genomic_DNA"/>
</dbReference>
<accession>A0ABS4I1C2</accession>
<dbReference type="PROSITE" id="PS51677">
    <property type="entry name" value="NODB"/>
    <property type="match status" value="1"/>
</dbReference>
<feature type="domain" description="NodB homology" evidence="3">
    <location>
        <begin position="201"/>
        <end position="361"/>
    </location>
</feature>
<dbReference type="RefSeq" id="WP_240159486.1">
    <property type="nucleotide sequence ID" value="NZ_JAAOZR010000005.1"/>
</dbReference>
<evidence type="ECO:0000259" key="3">
    <source>
        <dbReference type="PROSITE" id="PS51677"/>
    </source>
</evidence>
<keyword evidence="2" id="KW-0732">Signal</keyword>
<dbReference type="PANTHER" id="PTHR34216:SF3">
    <property type="entry name" value="POLY-BETA-1,6-N-ACETYL-D-GLUCOSAMINE N-DEACETYLASE"/>
    <property type="match status" value="1"/>
</dbReference>
<comment type="caution">
    <text evidence="4">The sequence shown here is derived from an EMBL/GenBank/DDBJ whole genome shotgun (WGS) entry which is preliminary data.</text>
</comment>
<evidence type="ECO:0000313" key="5">
    <source>
        <dbReference type="Proteomes" id="UP001519344"/>
    </source>
</evidence>
<evidence type="ECO:0000313" key="4">
    <source>
        <dbReference type="EMBL" id="MBP1964717.1"/>
    </source>
</evidence>
<dbReference type="PROSITE" id="PS51257">
    <property type="entry name" value="PROKAR_LIPOPROTEIN"/>
    <property type="match status" value="1"/>
</dbReference>
<reference evidence="4 5" key="1">
    <citation type="submission" date="2021-03" db="EMBL/GenBank/DDBJ databases">
        <title>Genomic Encyclopedia of Type Strains, Phase IV (KMG-IV): sequencing the most valuable type-strain genomes for metagenomic binning, comparative biology and taxonomic classification.</title>
        <authorList>
            <person name="Goeker M."/>
        </authorList>
    </citation>
    <scope>NUCLEOTIDE SEQUENCE [LARGE SCALE GENOMIC DNA]</scope>
    <source>
        <strain evidence="4 5">DSM 24950</strain>
    </source>
</reference>
<keyword evidence="5" id="KW-1185">Reference proteome</keyword>
<proteinExistence type="predicted"/>
<protein>
    <submittedName>
        <fullName evidence="4">Peptidoglycan/xylan/chitin deacetylase (PgdA/CDA1 family)</fullName>
    </submittedName>
</protein>
<organism evidence="4 5">
    <name type="scientific">Paenibacillus aceris</name>
    <dbReference type="NCBI Taxonomy" id="869555"/>
    <lineage>
        <taxon>Bacteria</taxon>
        <taxon>Bacillati</taxon>
        <taxon>Bacillota</taxon>
        <taxon>Bacilli</taxon>
        <taxon>Bacillales</taxon>
        <taxon>Paenibacillaceae</taxon>
        <taxon>Paenibacillus</taxon>
    </lineage>
</organism>